<proteinExistence type="predicted"/>
<name>A0ACB9LN42_9MYRT</name>
<dbReference type="Proteomes" id="UP001057402">
    <property type="component" value="Chromosome 11"/>
</dbReference>
<sequence length="300" mass="33243">MVNSTYFESSRMDETASEVEPNPPSPSSSSASQLSEWIREQDLLKRRLVTVDDFPWKLPSPTDEVRGEVLAYVGGLDISFCTKDPSIGCATLVVLDLRTLAVVLEESTLVRLHVPYVPGFLAFREAPVLLSLLETVKEKKKDAYPQVINETYLEFCISPAYINPCFGLACHLGVLADLPSIGIGKNLHFVDGLTMSGVKQLLRSKENLSKDSVSLIGSSGHTWGVMIWITHSDVIRSCEQVALRPTQDASKPIFVSVGCRISLDTAFRIVRSTCKYKNPEPVRQADMRSRAFLRGKSYPC</sequence>
<protein>
    <submittedName>
        <fullName evidence="1">Uncharacterized protein</fullName>
    </submittedName>
</protein>
<comment type="caution">
    <text evidence="1">The sequence shown here is derived from an EMBL/GenBank/DDBJ whole genome shotgun (WGS) entry which is preliminary data.</text>
</comment>
<gene>
    <name evidence="1" type="ORF">MLD38_037574</name>
</gene>
<organism evidence="1 2">
    <name type="scientific">Melastoma candidum</name>
    <dbReference type="NCBI Taxonomy" id="119954"/>
    <lineage>
        <taxon>Eukaryota</taxon>
        <taxon>Viridiplantae</taxon>
        <taxon>Streptophyta</taxon>
        <taxon>Embryophyta</taxon>
        <taxon>Tracheophyta</taxon>
        <taxon>Spermatophyta</taxon>
        <taxon>Magnoliopsida</taxon>
        <taxon>eudicotyledons</taxon>
        <taxon>Gunneridae</taxon>
        <taxon>Pentapetalae</taxon>
        <taxon>rosids</taxon>
        <taxon>malvids</taxon>
        <taxon>Myrtales</taxon>
        <taxon>Melastomataceae</taxon>
        <taxon>Melastomatoideae</taxon>
        <taxon>Melastomateae</taxon>
        <taxon>Melastoma</taxon>
    </lineage>
</organism>
<dbReference type="EMBL" id="CM042890">
    <property type="protein sequence ID" value="KAI4312781.1"/>
    <property type="molecule type" value="Genomic_DNA"/>
</dbReference>
<evidence type="ECO:0000313" key="2">
    <source>
        <dbReference type="Proteomes" id="UP001057402"/>
    </source>
</evidence>
<keyword evidence="2" id="KW-1185">Reference proteome</keyword>
<accession>A0ACB9LN42</accession>
<evidence type="ECO:0000313" key="1">
    <source>
        <dbReference type="EMBL" id="KAI4312781.1"/>
    </source>
</evidence>
<reference evidence="2" key="1">
    <citation type="journal article" date="2023" name="Front. Plant Sci.">
        <title>Chromosomal-level genome assembly of Melastoma candidum provides insights into trichome evolution.</title>
        <authorList>
            <person name="Zhong Y."/>
            <person name="Wu W."/>
            <person name="Sun C."/>
            <person name="Zou P."/>
            <person name="Liu Y."/>
            <person name="Dai S."/>
            <person name="Zhou R."/>
        </authorList>
    </citation>
    <scope>NUCLEOTIDE SEQUENCE [LARGE SCALE GENOMIC DNA]</scope>
</reference>